<protein>
    <submittedName>
        <fullName evidence="1">Uncharacterized protein</fullName>
    </submittedName>
</protein>
<dbReference type="EnsemblMetazoa" id="PPA20967.1">
    <property type="protein sequence ID" value="PPA20967.1"/>
    <property type="gene ID" value="WBGene00110521"/>
</dbReference>
<sequence length="160" mass="18133">MPLAECHNQDNKRVVANGTQRVSKPKTGKKVVQWADVIVEEKIIEKYESNNEEESEQPLPSPPARSVIRSSMARRDTVERPVIDCTYRNPPPKIAPSALYSTRSKGLRRLPPSPNPHFDSEQLQNQKLDGCRVRAVMKTELVFDGKTKVRGNLDRQFAVL</sequence>
<evidence type="ECO:0000313" key="2">
    <source>
        <dbReference type="Proteomes" id="UP000005239"/>
    </source>
</evidence>
<reference evidence="2" key="1">
    <citation type="journal article" date="2008" name="Nat. Genet.">
        <title>The Pristionchus pacificus genome provides a unique perspective on nematode lifestyle and parasitism.</title>
        <authorList>
            <person name="Dieterich C."/>
            <person name="Clifton S.W."/>
            <person name="Schuster L.N."/>
            <person name="Chinwalla A."/>
            <person name="Delehaunty K."/>
            <person name="Dinkelacker I."/>
            <person name="Fulton L."/>
            <person name="Fulton R."/>
            <person name="Godfrey J."/>
            <person name="Minx P."/>
            <person name="Mitreva M."/>
            <person name="Roeseler W."/>
            <person name="Tian H."/>
            <person name="Witte H."/>
            <person name="Yang S.P."/>
            <person name="Wilson R.K."/>
            <person name="Sommer R.J."/>
        </authorList>
    </citation>
    <scope>NUCLEOTIDE SEQUENCE [LARGE SCALE GENOMIC DNA]</scope>
    <source>
        <strain evidence="2">PS312</strain>
    </source>
</reference>
<dbReference type="Proteomes" id="UP000005239">
    <property type="component" value="Unassembled WGS sequence"/>
</dbReference>
<keyword evidence="2" id="KW-1185">Reference proteome</keyword>
<reference evidence="1" key="2">
    <citation type="submission" date="2022-06" db="UniProtKB">
        <authorList>
            <consortium name="EnsemblMetazoa"/>
        </authorList>
    </citation>
    <scope>IDENTIFICATION</scope>
    <source>
        <strain evidence="1">PS312</strain>
    </source>
</reference>
<accession>A0A8R1YHV5</accession>
<dbReference type="AlphaFoldDB" id="A0A2A6B735"/>
<gene>
    <name evidence="1" type="primary">WBGene00110521</name>
</gene>
<organism evidence="1 2">
    <name type="scientific">Pristionchus pacificus</name>
    <name type="common">Parasitic nematode worm</name>
    <dbReference type="NCBI Taxonomy" id="54126"/>
    <lineage>
        <taxon>Eukaryota</taxon>
        <taxon>Metazoa</taxon>
        <taxon>Ecdysozoa</taxon>
        <taxon>Nematoda</taxon>
        <taxon>Chromadorea</taxon>
        <taxon>Rhabditida</taxon>
        <taxon>Rhabditina</taxon>
        <taxon>Diplogasteromorpha</taxon>
        <taxon>Diplogasteroidea</taxon>
        <taxon>Neodiplogasteridae</taxon>
        <taxon>Pristionchus</taxon>
    </lineage>
</organism>
<accession>A0A2A6B735</accession>
<evidence type="ECO:0000313" key="1">
    <source>
        <dbReference type="EnsemblMetazoa" id="PPA20967.1"/>
    </source>
</evidence>
<proteinExistence type="predicted"/>
<name>A0A2A6B735_PRIPA</name>